<sequence>MGIVRLPNVRNYWSNKPVYGGHPIGTRVMPSNRFEKLLANLHLNDNSSFDGKDRLHKIRPYLDFLNEACQRVYHPGKDICIEESLIPFRGRIVFKQYIPNKRHRYGIKLFKLCCKGGYTYKKHVYAGKDDVRTGSLGESVVLSLMDSLLDQGRRLFTDNYYTSLPLAEKLVKRKTHMIGTIGKNRKRLPKAITTRKLKQGMIFAQQNRRGVTVLKWRDRRDVLMLSTTHDDSRVGQGKPKVVEDYNKAKLFVDTPIEWPLLRHF</sequence>
<dbReference type="AlphaFoldDB" id="A0A016TZU4"/>
<dbReference type="STRING" id="53326.A0A016TZU4"/>
<dbReference type="EMBL" id="JARK01001402">
    <property type="protein sequence ID" value="EYC08311.1"/>
    <property type="molecule type" value="Genomic_DNA"/>
</dbReference>
<accession>A0A016TZU4</accession>
<dbReference type="Proteomes" id="UP000024635">
    <property type="component" value="Unassembled WGS sequence"/>
</dbReference>
<reference evidence="3" key="1">
    <citation type="journal article" date="2015" name="Nat. Genet.">
        <title>The genome and transcriptome of the zoonotic hookworm Ancylostoma ceylanicum identify infection-specific gene families.</title>
        <authorList>
            <person name="Schwarz E.M."/>
            <person name="Hu Y."/>
            <person name="Antoshechkin I."/>
            <person name="Miller M.M."/>
            <person name="Sternberg P.W."/>
            <person name="Aroian R.V."/>
        </authorList>
    </citation>
    <scope>NUCLEOTIDE SEQUENCE</scope>
    <source>
        <strain evidence="3">HY135</strain>
    </source>
</reference>
<protein>
    <recommendedName>
        <fullName evidence="1">PiggyBac transposable element-derived protein domain-containing protein</fullName>
    </recommendedName>
</protein>
<organism evidence="2 3">
    <name type="scientific">Ancylostoma ceylanicum</name>
    <dbReference type="NCBI Taxonomy" id="53326"/>
    <lineage>
        <taxon>Eukaryota</taxon>
        <taxon>Metazoa</taxon>
        <taxon>Ecdysozoa</taxon>
        <taxon>Nematoda</taxon>
        <taxon>Chromadorea</taxon>
        <taxon>Rhabditida</taxon>
        <taxon>Rhabditina</taxon>
        <taxon>Rhabditomorpha</taxon>
        <taxon>Strongyloidea</taxon>
        <taxon>Ancylostomatidae</taxon>
        <taxon>Ancylostomatinae</taxon>
        <taxon>Ancylostoma</taxon>
    </lineage>
</organism>
<keyword evidence="3" id="KW-1185">Reference proteome</keyword>
<dbReference type="OrthoDB" id="10030973at2759"/>
<evidence type="ECO:0000313" key="2">
    <source>
        <dbReference type="EMBL" id="EYC08311.1"/>
    </source>
</evidence>
<dbReference type="PANTHER" id="PTHR46599:SF3">
    <property type="entry name" value="PIGGYBAC TRANSPOSABLE ELEMENT-DERIVED PROTEIN 4"/>
    <property type="match status" value="1"/>
</dbReference>
<proteinExistence type="predicted"/>
<dbReference type="InterPro" id="IPR029526">
    <property type="entry name" value="PGBD"/>
</dbReference>
<evidence type="ECO:0000259" key="1">
    <source>
        <dbReference type="Pfam" id="PF13843"/>
    </source>
</evidence>
<dbReference type="PANTHER" id="PTHR46599">
    <property type="entry name" value="PIGGYBAC TRANSPOSABLE ELEMENT-DERIVED PROTEIN 4"/>
    <property type="match status" value="1"/>
</dbReference>
<evidence type="ECO:0000313" key="3">
    <source>
        <dbReference type="Proteomes" id="UP000024635"/>
    </source>
</evidence>
<dbReference type="Pfam" id="PF13843">
    <property type="entry name" value="DDE_Tnp_1_7"/>
    <property type="match status" value="1"/>
</dbReference>
<feature type="domain" description="PiggyBac transposable element-derived protein" evidence="1">
    <location>
        <begin position="1"/>
        <end position="254"/>
    </location>
</feature>
<gene>
    <name evidence="2" type="primary">Acey_s0066.g3691</name>
    <name evidence="2" type="ORF">Y032_0066g3691</name>
</gene>
<name>A0A016TZU4_9BILA</name>
<comment type="caution">
    <text evidence="2">The sequence shown here is derived from an EMBL/GenBank/DDBJ whole genome shotgun (WGS) entry which is preliminary data.</text>
</comment>